<comment type="subcellular location">
    <subcellularLocation>
        <location evidence="2">Peroxisome membrane</location>
        <topology evidence="2">Peripheral membrane protein</topology>
    </subcellularLocation>
</comment>
<gene>
    <name evidence="7" type="ORF">UREG_06150</name>
</gene>
<dbReference type="VEuPathDB" id="FungiDB:UREG_06150"/>
<comment type="function">
    <text evidence="1">Required for peroxisome inheritance.</text>
</comment>
<protein>
    <recommendedName>
        <fullName evidence="4">Inheritance of peroxisomes protein 1</fullName>
    </recommendedName>
</protein>
<dbReference type="InterPro" id="IPR024758">
    <property type="entry name" value="Inp1"/>
</dbReference>
<evidence type="ECO:0000256" key="6">
    <source>
        <dbReference type="SAM" id="MobiDB-lite"/>
    </source>
</evidence>
<dbReference type="eggNOG" id="ENOG502S7ZC">
    <property type="taxonomic scope" value="Eukaryota"/>
</dbReference>
<feature type="compositionally biased region" description="Low complexity" evidence="6">
    <location>
        <begin position="422"/>
        <end position="437"/>
    </location>
</feature>
<feature type="region of interest" description="Disordered" evidence="6">
    <location>
        <begin position="1"/>
        <end position="24"/>
    </location>
</feature>
<dbReference type="GO" id="GO:0005780">
    <property type="term" value="C:extrinsic component of intraperoxisomal membrane"/>
    <property type="evidence" value="ECO:0007669"/>
    <property type="project" value="InterPro"/>
</dbReference>
<evidence type="ECO:0000256" key="4">
    <source>
        <dbReference type="ARBA" id="ARBA00021397"/>
    </source>
</evidence>
<feature type="compositionally biased region" description="Polar residues" evidence="6">
    <location>
        <begin position="1"/>
        <end position="14"/>
    </location>
</feature>
<dbReference type="STRING" id="336963.C4JWX7"/>
<feature type="region of interest" description="Disordered" evidence="6">
    <location>
        <begin position="216"/>
        <end position="255"/>
    </location>
</feature>
<keyword evidence="8" id="KW-1185">Reference proteome</keyword>
<evidence type="ECO:0000256" key="5">
    <source>
        <dbReference type="ARBA" id="ARBA00023136"/>
    </source>
</evidence>
<evidence type="ECO:0000256" key="2">
    <source>
        <dbReference type="ARBA" id="ARBA00004421"/>
    </source>
</evidence>
<dbReference type="Pfam" id="PF12634">
    <property type="entry name" value="Inp1"/>
    <property type="match status" value="1"/>
</dbReference>
<dbReference type="RefSeq" id="XP_002583183.1">
    <property type="nucleotide sequence ID" value="XM_002583137.1"/>
</dbReference>
<evidence type="ECO:0000313" key="8">
    <source>
        <dbReference type="Proteomes" id="UP000002058"/>
    </source>
</evidence>
<feature type="compositionally biased region" description="Low complexity" evidence="6">
    <location>
        <begin position="479"/>
        <end position="489"/>
    </location>
</feature>
<reference evidence="8" key="1">
    <citation type="journal article" date="2009" name="Genome Res.">
        <title>Comparative genomic analyses of the human fungal pathogens Coccidioides and their relatives.</title>
        <authorList>
            <person name="Sharpton T.J."/>
            <person name="Stajich J.E."/>
            <person name="Rounsley S.D."/>
            <person name="Gardner M.J."/>
            <person name="Wortman J.R."/>
            <person name="Jordar V.S."/>
            <person name="Maiti R."/>
            <person name="Kodira C.D."/>
            <person name="Neafsey D.E."/>
            <person name="Zeng Q."/>
            <person name="Hung C.-Y."/>
            <person name="McMahan C."/>
            <person name="Muszewska A."/>
            <person name="Grynberg M."/>
            <person name="Mandel M.A."/>
            <person name="Kellner E.M."/>
            <person name="Barker B.M."/>
            <person name="Galgiani J.N."/>
            <person name="Orbach M.J."/>
            <person name="Kirkland T.N."/>
            <person name="Cole G.T."/>
            <person name="Henn M.R."/>
            <person name="Birren B.W."/>
            <person name="Taylor J.W."/>
        </authorList>
    </citation>
    <scope>NUCLEOTIDE SEQUENCE [LARGE SCALE GENOMIC DNA]</scope>
    <source>
        <strain evidence="8">UAMH 1704</strain>
    </source>
</reference>
<feature type="region of interest" description="Disordered" evidence="6">
    <location>
        <begin position="305"/>
        <end position="437"/>
    </location>
</feature>
<dbReference type="GeneID" id="8443306"/>
<proteinExistence type="inferred from homology"/>
<accession>C4JWX7</accession>
<dbReference type="OrthoDB" id="4097008at2759"/>
<evidence type="ECO:0000313" key="7">
    <source>
        <dbReference type="EMBL" id="EEP81285.1"/>
    </source>
</evidence>
<dbReference type="InParanoid" id="C4JWX7"/>
<feature type="compositionally biased region" description="Pro residues" evidence="6">
    <location>
        <begin position="363"/>
        <end position="374"/>
    </location>
</feature>
<evidence type="ECO:0000256" key="1">
    <source>
        <dbReference type="ARBA" id="ARBA00003594"/>
    </source>
</evidence>
<dbReference type="GO" id="GO:0045033">
    <property type="term" value="P:peroxisome inheritance"/>
    <property type="evidence" value="ECO:0007669"/>
    <property type="project" value="InterPro"/>
</dbReference>
<dbReference type="AlphaFoldDB" id="C4JWX7"/>
<feature type="compositionally biased region" description="Basic residues" evidence="6">
    <location>
        <begin position="412"/>
        <end position="421"/>
    </location>
</feature>
<dbReference type="KEGG" id="ure:UREG_06150"/>
<dbReference type="HOGENOM" id="CLU_016546_1_1_1"/>
<feature type="compositionally biased region" description="Polar residues" evidence="6">
    <location>
        <begin position="380"/>
        <end position="398"/>
    </location>
</feature>
<feature type="region of interest" description="Disordered" evidence="6">
    <location>
        <begin position="479"/>
        <end position="538"/>
    </location>
</feature>
<dbReference type="EMBL" id="CH476618">
    <property type="protein sequence ID" value="EEP81285.1"/>
    <property type="molecule type" value="Genomic_DNA"/>
</dbReference>
<name>C4JWX7_UNCRE</name>
<comment type="similarity">
    <text evidence="3">Belongs to the INP1 family.</text>
</comment>
<organism evidence="7 8">
    <name type="scientific">Uncinocarpus reesii (strain UAMH 1704)</name>
    <dbReference type="NCBI Taxonomy" id="336963"/>
    <lineage>
        <taxon>Eukaryota</taxon>
        <taxon>Fungi</taxon>
        <taxon>Dikarya</taxon>
        <taxon>Ascomycota</taxon>
        <taxon>Pezizomycotina</taxon>
        <taxon>Eurotiomycetes</taxon>
        <taxon>Eurotiomycetidae</taxon>
        <taxon>Onygenales</taxon>
        <taxon>Onygenaceae</taxon>
        <taxon>Uncinocarpus</taxon>
    </lineage>
</organism>
<dbReference type="OMA" id="RYEITPC"/>
<keyword evidence="5" id="KW-0472">Membrane</keyword>
<evidence type="ECO:0000256" key="3">
    <source>
        <dbReference type="ARBA" id="ARBA00010707"/>
    </source>
</evidence>
<dbReference type="Proteomes" id="UP000002058">
    <property type="component" value="Unassembled WGS sequence"/>
</dbReference>
<sequence>MAESIQSLKRSYTVPSRPPHRMRHSLGSYDTPHISIPSDDLLFYHPSATIVKFELPQSSSSSPILPDLDYPVDAIETLPWKTRSETIAAIGVLRIENVAGSAAFLKSGNVVYALLKNCQCWCVDAKSKFVLRVRKLTYYRIEFPHETEEDAHKVEEWKQVLSKIIRYEITPCPFKRGFSVQLPEEAKTPKKKRAWRPKTTFNLPVRPLDFEGSVCSDDRESSDFGSAGDEIDTHSERSGSLPPVGRRYSYDHRSSPIPIPKRASFRVVSEPTPNFESLLARFQPGPRSDKSSCDEVGSIASSASSFHSVIDNSPSPPLESYSTPPSPRLPASESPPHVATKPSHTRDTSVATVVPEPADDPSPLSPPPLSPPPTIHDQDTSTNSRTSAELGSSPQAPTHNDLEVPVENRNSTIRRRIRASRQRSFSPLPPSSTLFTPTPRSPINNLIDAVFEKTYTFVLGPPIHLLVMFLRLAAEVAAGDNPRGAAGPGPRRPSFRPETMDDTDDIWSEDDFGNPLSSAATKQSRDYPSGADSSDEVD</sequence>
<feature type="compositionally biased region" description="Acidic residues" evidence="6">
    <location>
        <begin position="500"/>
        <end position="512"/>
    </location>
</feature>